<evidence type="ECO:0000256" key="10">
    <source>
        <dbReference type="SAM" id="MobiDB-lite"/>
    </source>
</evidence>
<evidence type="ECO:0000313" key="13">
    <source>
        <dbReference type="Proteomes" id="UP000192907"/>
    </source>
</evidence>
<evidence type="ECO:0000256" key="2">
    <source>
        <dbReference type="ARBA" id="ARBA00009236"/>
    </source>
</evidence>
<evidence type="ECO:0000256" key="4">
    <source>
        <dbReference type="ARBA" id="ARBA00022679"/>
    </source>
</evidence>
<dbReference type="OrthoDB" id="9766472at2"/>
<evidence type="ECO:0000313" key="12">
    <source>
        <dbReference type="EMBL" id="SMF74545.1"/>
    </source>
</evidence>
<comment type="cofactor">
    <cofactor evidence="1 7 9">
        <name>pyridoxal 5'-phosphate</name>
        <dbReference type="ChEBI" id="CHEBI:597326"/>
    </cofactor>
</comment>
<dbReference type="PANTHER" id="PTHR21152:SF40">
    <property type="entry name" value="ALANINE--GLYOXYLATE AMINOTRANSFERASE"/>
    <property type="match status" value="1"/>
</dbReference>
<feature type="compositionally biased region" description="Polar residues" evidence="10">
    <location>
        <begin position="1"/>
        <end position="11"/>
    </location>
</feature>
<sequence>MSIQQAPQVKSLNPPRRVLMGPGPSDVSDRVREAMAKPLVGHLDPEFLSIMDDNQSMLRYVFQTNNELTIPISATGSAGMEACIVNLIQEGDKILIGVNGVFGKRMADVAERAGAEVVTIEKPWGEVFSLAEVKNAWQTHKPKFLGLVHGETSTGALQPLDGIGELVHGDDGFLIVDAVTSLAGVPVMVDEWGIDAVYSGSQKCLSCPPGLAPVSFSQRAADVLSSRKSKVQSWYLDLSMVMGYWGGERAYHHTAPVSMNYGLHAALQQICEEGLETRWQRHDNLHRCLAAGLEGLGLQFMADKAHRLPQLNAVAIPDGVDDAKVRRRLLQDFNIEIGGGLGAFKGKVWRIGLMGDACGKNQVLTLLGALEYCLKGEGQKVGAGAGVGPASDMMLELGI</sequence>
<keyword evidence="3" id="KW-0032">Aminotransferase</keyword>
<dbReference type="GO" id="GO:0019265">
    <property type="term" value="P:glycine biosynthetic process, by transamination of glyoxylate"/>
    <property type="evidence" value="ECO:0007669"/>
    <property type="project" value="TreeGrafter"/>
</dbReference>
<feature type="domain" description="Aminotransferase class V" evidence="11">
    <location>
        <begin position="40"/>
        <end position="340"/>
    </location>
</feature>
<name>A0A1Y6CML1_9BACT</name>
<dbReference type="EMBL" id="FWZT01000028">
    <property type="protein sequence ID" value="SMF74545.1"/>
    <property type="molecule type" value="Genomic_DNA"/>
</dbReference>
<dbReference type="InterPro" id="IPR000192">
    <property type="entry name" value="Aminotrans_V_dom"/>
</dbReference>
<dbReference type="PROSITE" id="PS00595">
    <property type="entry name" value="AA_TRANSFER_CLASS_5"/>
    <property type="match status" value="1"/>
</dbReference>
<dbReference type="InterPro" id="IPR015424">
    <property type="entry name" value="PyrdxlP-dep_Trfase"/>
</dbReference>
<keyword evidence="5 7" id="KW-0663">Pyridoxal phosphate</keyword>
<dbReference type="Gene3D" id="3.40.640.10">
    <property type="entry name" value="Type I PLP-dependent aspartate aminotransferase-like (Major domain)"/>
    <property type="match status" value="1"/>
</dbReference>
<dbReference type="SUPFAM" id="SSF53383">
    <property type="entry name" value="PLP-dependent transferases"/>
    <property type="match status" value="1"/>
</dbReference>
<dbReference type="GO" id="GO:0004760">
    <property type="term" value="F:L-serine-pyruvate transaminase activity"/>
    <property type="evidence" value="ECO:0007669"/>
    <property type="project" value="TreeGrafter"/>
</dbReference>
<evidence type="ECO:0000256" key="6">
    <source>
        <dbReference type="PIRSR" id="PIRSR000524-1"/>
    </source>
</evidence>
<keyword evidence="4" id="KW-0808">Transferase</keyword>
<dbReference type="CDD" id="cd06451">
    <property type="entry name" value="AGAT_like"/>
    <property type="match status" value="1"/>
</dbReference>
<evidence type="ECO:0000256" key="7">
    <source>
        <dbReference type="PIRSR" id="PIRSR000524-50"/>
    </source>
</evidence>
<dbReference type="FunFam" id="3.40.640.10:FF:000027">
    <property type="entry name" value="Serine--pyruvate aminotransferase, mitochondrial"/>
    <property type="match status" value="1"/>
</dbReference>
<dbReference type="InterPro" id="IPR020578">
    <property type="entry name" value="Aminotrans_V_PyrdxlP_BS"/>
</dbReference>
<feature type="modified residue" description="N6-(pyridoxal phosphate)lysine" evidence="7">
    <location>
        <position position="203"/>
    </location>
</feature>
<proteinExistence type="inferred from homology"/>
<reference evidence="13" key="1">
    <citation type="submission" date="2017-04" db="EMBL/GenBank/DDBJ databases">
        <authorList>
            <person name="Varghese N."/>
            <person name="Submissions S."/>
        </authorList>
    </citation>
    <scope>NUCLEOTIDE SEQUENCE [LARGE SCALE GENOMIC DNA]</scope>
    <source>
        <strain evidence="13">RKEM611</strain>
    </source>
</reference>
<dbReference type="Gene3D" id="3.90.1150.10">
    <property type="entry name" value="Aspartate Aminotransferase, domain 1"/>
    <property type="match status" value="1"/>
</dbReference>
<dbReference type="RefSeq" id="WP_132324631.1">
    <property type="nucleotide sequence ID" value="NZ_FWZT01000028.1"/>
</dbReference>
<evidence type="ECO:0000256" key="5">
    <source>
        <dbReference type="ARBA" id="ARBA00022898"/>
    </source>
</evidence>
<evidence type="ECO:0000256" key="8">
    <source>
        <dbReference type="RuleBase" id="RU004075"/>
    </source>
</evidence>
<evidence type="ECO:0000256" key="1">
    <source>
        <dbReference type="ARBA" id="ARBA00001933"/>
    </source>
</evidence>
<dbReference type="GO" id="GO:0008453">
    <property type="term" value="F:alanine-glyoxylate transaminase activity"/>
    <property type="evidence" value="ECO:0007669"/>
    <property type="project" value="TreeGrafter"/>
</dbReference>
<dbReference type="AlphaFoldDB" id="A0A1Y6CML1"/>
<organism evidence="12 13">
    <name type="scientific">Pseudobacteriovorax antillogorgiicola</name>
    <dbReference type="NCBI Taxonomy" id="1513793"/>
    <lineage>
        <taxon>Bacteria</taxon>
        <taxon>Pseudomonadati</taxon>
        <taxon>Bdellovibrionota</taxon>
        <taxon>Oligoflexia</taxon>
        <taxon>Oligoflexales</taxon>
        <taxon>Pseudobacteriovoracaceae</taxon>
        <taxon>Pseudobacteriovorax</taxon>
    </lineage>
</organism>
<dbReference type="InterPro" id="IPR015421">
    <property type="entry name" value="PyrdxlP-dep_Trfase_major"/>
</dbReference>
<dbReference type="InterPro" id="IPR015422">
    <property type="entry name" value="PyrdxlP-dep_Trfase_small"/>
</dbReference>
<accession>A0A1Y6CML1</accession>
<evidence type="ECO:0000256" key="9">
    <source>
        <dbReference type="RuleBase" id="RU004504"/>
    </source>
</evidence>
<dbReference type="PIRSF" id="PIRSF000524">
    <property type="entry name" value="SPT"/>
    <property type="match status" value="1"/>
</dbReference>
<keyword evidence="12" id="KW-0670">Pyruvate</keyword>
<feature type="region of interest" description="Disordered" evidence="10">
    <location>
        <begin position="1"/>
        <end position="27"/>
    </location>
</feature>
<dbReference type="Pfam" id="PF00266">
    <property type="entry name" value="Aminotran_5"/>
    <property type="match status" value="1"/>
</dbReference>
<evidence type="ECO:0000259" key="11">
    <source>
        <dbReference type="Pfam" id="PF00266"/>
    </source>
</evidence>
<evidence type="ECO:0000256" key="3">
    <source>
        <dbReference type="ARBA" id="ARBA00022576"/>
    </source>
</evidence>
<feature type="binding site" evidence="6">
    <location>
        <position position="350"/>
    </location>
    <ligand>
        <name>substrate</name>
    </ligand>
</feature>
<keyword evidence="13" id="KW-1185">Reference proteome</keyword>
<dbReference type="PANTHER" id="PTHR21152">
    <property type="entry name" value="AMINOTRANSFERASE CLASS V"/>
    <property type="match status" value="1"/>
</dbReference>
<dbReference type="InterPro" id="IPR024169">
    <property type="entry name" value="SP_NH2Trfase/AEP_transaminase"/>
</dbReference>
<dbReference type="Proteomes" id="UP000192907">
    <property type="component" value="Unassembled WGS sequence"/>
</dbReference>
<comment type="similarity">
    <text evidence="2 8">Belongs to the class-V pyridoxal-phosphate-dependent aminotransferase family.</text>
</comment>
<dbReference type="STRING" id="1513793.SAMN06296036_12852"/>
<gene>
    <name evidence="12" type="ORF">SAMN06296036_12852</name>
</gene>
<protein>
    <submittedName>
        <fullName evidence="12">Alanine-glyoxylate transaminase / serine-glyoxylate transaminase / serine-pyruvate transaminase</fullName>
    </submittedName>
</protein>